<comment type="subunit">
    <text evidence="2">Homotrimer.</text>
</comment>
<protein>
    <submittedName>
        <fullName evidence="13">Porin</fullName>
    </submittedName>
</protein>
<evidence type="ECO:0000259" key="12">
    <source>
        <dbReference type="Pfam" id="PF13609"/>
    </source>
</evidence>
<keyword evidence="6 11" id="KW-0732">Signal</keyword>
<evidence type="ECO:0000256" key="10">
    <source>
        <dbReference type="ARBA" id="ARBA00023237"/>
    </source>
</evidence>
<keyword evidence="4" id="KW-1134">Transmembrane beta strand</keyword>
<evidence type="ECO:0000256" key="5">
    <source>
        <dbReference type="ARBA" id="ARBA00022692"/>
    </source>
</evidence>
<dbReference type="PRINTS" id="PR00184">
    <property type="entry name" value="NEISSPPORIN"/>
</dbReference>
<evidence type="ECO:0000256" key="8">
    <source>
        <dbReference type="ARBA" id="ARBA00023114"/>
    </source>
</evidence>
<evidence type="ECO:0000256" key="6">
    <source>
        <dbReference type="ARBA" id="ARBA00022729"/>
    </source>
</evidence>
<dbReference type="InterPro" id="IPR023614">
    <property type="entry name" value="Porin_dom_sf"/>
</dbReference>
<comment type="subcellular location">
    <subcellularLocation>
        <location evidence="1">Cell outer membrane</location>
        <topology evidence="1">Multi-pass membrane protein</topology>
    </subcellularLocation>
</comment>
<keyword evidence="10" id="KW-0998">Cell outer membrane</keyword>
<keyword evidence="5" id="KW-0812">Transmembrane</keyword>
<evidence type="ECO:0000313" key="13">
    <source>
        <dbReference type="EMBL" id="TFE36658.1"/>
    </source>
</evidence>
<feature type="chain" id="PRO_5021379005" evidence="11">
    <location>
        <begin position="21"/>
        <end position="386"/>
    </location>
</feature>
<gene>
    <name evidence="13" type="ORF">E2553_44100</name>
</gene>
<dbReference type="GO" id="GO:0006811">
    <property type="term" value="P:monoatomic ion transport"/>
    <property type="evidence" value="ECO:0007669"/>
    <property type="project" value="UniProtKB-KW"/>
</dbReference>
<proteinExistence type="predicted"/>
<dbReference type="Pfam" id="PF13609">
    <property type="entry name" value="Porin_4"/>
    <property type="match status" value="1"/>
</dbReference>
<dbReference type="AlphaFoldDB" id="A0A4Y8MGV8"/>
<dbReference type="InterPro" id="IPR033900">
    <property type="entry name" value="Gram_neg_porin_domain"/>
</dbReference>
<keyword evidence="8" id="KW-0626">Porin</keyword>
<dbReference type="PANTHER" id="PTHR34501:SF9">
    <property type="entry name" value="MAJOR OUTER MEMBRANE PROTEIN P.IA"/>
    <property type="match status" value="1"/>
</dbReference>
<dbReference type="GO" id="GO:0009279">
    <property type="term" value="C:cell outer membrane"/>
    <property type="evidence" value="ECO:0007669"/>
    <property type="project" value="UniProtKB-SubCell"/>
</dbReference>
<evidence type="ECO:0000256" key="9">
    <source>
        <dbReference type="ARBA" id="ARBA00023136"/>
    </source>
</evidence>
<keyword evidence="7" id="KW-0406">Ion transport</keyword>
<comment type="caution">
    <text evidence="13">The sequence shown here is derived from an EMBL/GenBank/DDBJ whole genome shotgun (WGS) entry which is preliminary data.</text>
</comment>
<name>A0A4Y8MGV8_9BURK</name>
<dbReference type="GO" id="GO:0046930">
    <property type="term" value="C:pore complex"/>
    <property type="evidence" value="ECO:0007669"/>
    <property type="project" value="UniProtKB-KW"/>
</dbReference>
<dbReference type="RefSeq" id="WP_121311275.1">
    <property type="nucleotide sequence ID" value="NZ_SNVI01000008.1"/>
</dbReference>
<dbReference type="InterPro" id="IPR050298">
    <property type="entry name" value="Gram-neg_bact_OMP"/>
</dbReference>
<evidence type="ECO:0000256" key="2">
    <source>
        <dbReference type="ARBA" id="ARBA00011233"/>
    </source>
</evidence>
<keyword evidence="9" id="KW-0472">Membrane</keyword>
<keyword evidence="3" id="KW-0813">Transport</keyword>
<dbReference type="SUPFAM" id="SSF56935">
    <property type="entry name" value="Porins"/>
    <property type="match status" value="1"/>
</dbReference>
<feature type="signal peptide" evidence="11">
    <location>
        <begin position="1"/>
        <end position="20"/>
    </location>
</feature>
<dbReference type="EMBL" id="SNVI01000008">
    <property type="protein sequence ID" value="TFE36658.1"/>
    <property type="molecule type" value="Genomic_DNA"/>
</dbReference>
<evidence type="ECO:0000256" key="1">
    <source>
        <dbReference type="ARBA" id="ARBA00004571"/>
    </source>
</evidence>
<feature type="domain" description="Porin" evidence="12">
    <location>
        <begin position="7"/>
        <end position="348"/>
    </location>
</feature>
<evidence type="ECO:0000256" key="7">
    <source>
        <dbReference type="ARBA" id="ARBA00023065"/>
    </source>
</evidence>
<organism evidence="13 14">
    <name type="scientific">Paraburkholderia dipogonis</name>
    <dbReference type="NCBI Taxonomy" id="1211383"/>
    <lineage>
        <taxon>Bacteria</taxon>
        <taxon>Pseudomonadati</taxon>
        <taxon>Pseudomonadota</taxon>
        <taxon>Betaproteobacteria</taxon>
        <taxon>Burkholderiales</taxon>
        <taxon>Burkholderiaceae</taxon>
        <taxon>Paraburkholderia</taxon>
    </lineage>
</organism>
<accession>A0A4Y8MGV8</accession>
<dbReference type="InterPro" id="IPR002299">
    <property type="entry name" value="Porin_Neis"/>
</dbReference>
<evidence type="ECO:0000256" key="3">
    <source>
        <dbReference type="ARBA" id="ARBA00022448"/>
    </source>
</evidence>
<evidence type="ECO:0000256" key="4">
    <source>
        <dbReference type="ARBA" id="ARBA00022452"/>
    </source>
</evidence>
<evidence type="ECO:0000313" key="14">
    <source>
        <dbReference type="Proteomes" id="UP000297385"/>
    </source>
</evidence>
<reference evidence="13 14" key="1">
    <citation type="submission" date="2019-03" db="EMBL/GenBank/DDBJ databases">
        <title>Complete Genome Sequence of Paraburkholderia dipogonis ICMP 19430T, a Nitrogen-fixing Symbiont of the South African Invasive Legume Dipogon lignosus in New Zealand.</title>
        <authorList>
            <person name="De Meyer S.E."/>
        </authorList>
    </citation>
    <scope>NUCLEOTIDE SEQUENCE [LARGE SCALE GENOMIC DNA]</scope>
    <source>
        <strain evidence="13 14">ICMP 19430</strain>
    </source>
</reference>
<evidence type="ECO:0000256" key="11">
    <source>
        <dbReference type="SAM" id="SignalP"/>
    </source>
</evidence>
<dbReference type="PANTHER" id="PTHR34501">
    <property type="entry name" value="PROTEIN YDDL-RELATED"/>
    <property type="match status" value="1"/>
</dbReference>
<dbReference type="CDD" id="cd00342">
    <property type="entry name" value="gram_neg_porins"/>
    <property type="match status" value="1"/>
</dbReference>
<dbReference type="Proteomes" id="UP000297385">
    <property type="component" value="Unassembled WGS sequence"/>
</dbReference>
<sequence>MKKKLLAAAACAGASMLAHAQSTVTLYGILDEGVNWTSNSNGARQFNMTSGVASGSRWGLRGSEDLGGGLKALFVLENGFDVGSGALGQGGRVFGRQAYAGLSNDRIGALTAGRQYDSVVDTLAIYELFAQMGGYVFARPGDIDNLNNAHRVNNALKYTGSFGSLMVTGLYSLGGVAGDATRNQIWSAGASYAIGPFSAGAAYMNVRNPNTSFFSDSSSLATANNVSTPVYAGYASARTYEVLAGALRYVAGPATMAVTFSNVRFEGLGDTSSGPNPFHYGGEAVFNSIEGNVTYRITPALLVGAGYNYTRNAGASGHDGAGYSQVMGGVDYSLSRRTDIYLVGTWQKASGVDSTGKTAVAAINGPLSPSGSNQQSYVRVAIRHRF</sequence>
<dbReference type="GO" id="GO:0015288">
    <property type="term" value="F:porin activity"/>
    <property type="evidence" value="ECO:0007669"/>
    <property type="project" value="UniProtKB-KW"/>
</dbReference>
<dbReference type="Gene3D" id="2.40.160.10">
    <property type="entry name" value="Porin"/>
    <property type="match status" value="1"/>
</dbReference>